<evidence type="ECO:0000259" key="7">
    <source>
        <dbReference type="Pfam" id="PF08281"/>
    </source>
</evidence>
<keyword evidence="9" id="KW-1185">Reference proteome</keyword>
<feature type="domain" description="RNA polymerase sigma factor 70 region 4 type 2" evidence="7">
    <location>
        <begin position="177"/>
        <end position="229"/>
    </location>
</feature>
<dbReference type="SUPFAM" id="SSF88946">
    <property type="entry name" value="Sigma2 domain of RNA polymerase sigma factors"/>
    <property type="match status" value="1"/>
</dbReference>
<evidence type="ECO:0000256" key="5">
    <source>
        <dbReference type="ARBA" id="ARBA00023163"/>
    </source>
</evidence>
<dbReference type="InterPro" id="IPR013249">
    <property type="entry name" value="RNA_pol_sigma70_r4_t2"/>
</dbReference>
<dbReference type="InterPro" id="IPR013325">
    <property type="entry name" value="RNA_pol_sigma_r2"/>
</dbReference>
<dbReference type="InterPro" id="IPR039425">
    <property type="entry name" value="RNA_pol_sigma-70-like"/>
</dbReference>
<dbReference type="AlphaFoldDB" id="A0A1M7TPY0"/>
<dbReference type="GO" id="GO:0006352">
    <property type="term" value="P:DNA-templated transcription initiation"/>
    <property type="evidence" value="ECO:0007669"/>
    <property type="project" value="InterPro"/>
</dbReference>
<evidence type="ECO:0000256" key="2">
    <source>
        <dbReference type="ARBA" id="ARBA00023015"/>
    </source>
</evidence>
<evidence type="ECO:0000256" key="3">
    <source>
        <dbReference type="ARBA" id="ARBA00023082"/>
    </source>
</evidence>
<accession>A0A1M7TPY0</accession>
<dbReference type="NCBIfam" id="TIGR02937">
    <property type="entry name" value="sigma70-ECF"/>
    <property type="match status" value="1"/>
</dbReference>
<keyword evidence="5" id="KW-0804">Transcription</keyword>
<proteinExistence type="inferred from homology"/>
<organism evidence="8 9">
    <name type="scientific">Bradyrhizobium erythrophlei</name>
    <dbReference type="NCBI Taxonomy" id="1437360"/>
    <lineage>
        <taxon>Bacteria</taxon>
        <taxon>Pseudomonadati</taxon>
        <taxon>Pseudomonadota</taxon>
        <taxon>Alphaproteobacteria</taxon>
        <taxon>Hyphomicrobiales</taxon>
        <taxon>Nitrobacteraceae</taxon>
        <taxon>Bradyrhizobium</taxon>
    </lineage>
</organism>
<comment type="similarity">
    <text evidence="1">Belongs to the sigma-70 factor family. ECF subfamily.</text>
</comment>
<gene>
    <name evidence="8" type="ORF">SAMN05444170_2331</name>
</gene>
<dbReference type="Pfam" id="PF04542">
    <property type="entry name" value="Sigma70_r2"/>
    <property type="match status" value="1"/>
</dbReference>
<dbReference type="Gene3D" id="1.10.10.10">
    <property type="entry name" value="Winged helix-like DNA-binding domain superfamily/Winged helix DNA-binding domain"/>
    <property type="match status" value="1"/>
</dbReference>
<evidence type="ECO:0000256" key="1">
    <source>
        <dbReference type="ARBA" id="ARBA00010641"/>
    </source>
</evidence>
<evidence type="ECO:0000256" key="4">
    <source>
        <dbReference type="ARBA" id="ARBA00023125"/>
    </source>
</evidence>
<name>A0A1M7TPY0_9BRAD</name>
<dbReference type="InterPro" id="IPR007627">
    <property type="entry name" value="RNA_pol_sigma70_r2"/>
</dbReference>
<dbReference type="InterPro" id="IPR036388">
    <property type="entry name" value="WH-like_DNA-bd_sf"/>
</dbReference>
<evidence type="ECO:0000313" key="9">
    <source>
        <dbReference type="Proteomes" id="UP000184096"/>
    </source>
</evidence>
<dbReference type="GO" id="GO:0003677">
    <property type="term" value="F:DNA binding"/>
    <property type="evidence" value="ECO:0007669"/>
    <property type="project" value="UniProtKB-KW"/>
</dbReference>
<dbReference type="PANTHER" id="PTHR43133:SF8">
    <property type="entry name" value="RNA POLYMERASE SIGMA FACTOR HI_1459-RELATED"/>
    <property type="match status" value="1"/>
</dbReference>
<dbReference type="GO" id="GO:0016987">
    <property type="term" value="F:sigma factor activity"/>
    <property type="evidence" value="ECO:0007669"/>
    <property type="project" value="UniProtKB-KW"/>
</dbReference>
<dbReference type="InterPro" id="IPR014284">
    <property type="entry name" value="RNA_pol_sigma-70_dom"/>
</dbReference>
<reference evidence="9" key="1">
    <citation type="submission" date="2016-11" db="EMBL/GenBank/DDBJ databases">
        <authorList>
            <person name="Varghese N."/>
            <person name="Submissions S."/>
        </authorList>
    </citation>
    <scope>NUCLEOTIDE SEQUENCE [LARGE SCALE GENOMIC DNA]</scope>
    <source>
        <strain evidence="9">GAS401</strain>
    </source>
</reference>
<dbReference type="EMBL" id="LT670849">
    <property type="protein sequence ID" value="SHN72775.1"/>
    <property type="molecule type" value="Genomic_DNA"/>
</dbReference>
<evidence type="ECO:0000259" key="6">
    <source>
        <dbReference type="Pfam" id="PF04542"/>
    </source>
</evidence>
<sequence length="237" mass="26735">MTFAFETPDGMGSEGQIRSSMAHRTGFQCTELKNDMLKDRPEGSDRVSGQSQMPVSVVQNKDDRNTFDEIFLPYLPEAYRLAQWLSGNASDAEDIVQEAAIRAFRGIRGFGAVNARAWSLTIVRNTALSWLTKNRSRKVTYINDLNPSEQQELEHEGLHGARIETPEETVLLKADAERLQKALAQLPTQFREVLVLREINQMNYRDIAEITNVPIGTVMSRLSRGRQLLIALLGDQE</sequence>
<evidence type="ECO:0000313" key="8">
    <source>
        <dbReference type="EMBL" id="SHN72775.1"/>
    </source>
</evidence>
<dbReference type="InterPro" id="IPR013324">
    <property type="entry name" value="RNA_pol_sigma_r3/r4-like"/>
</dbReference>
<dbReference type="Gene3D" id="1.10.1740.10">
    <property type="match status" value="1"/>
</dbReference>
<protein>
    <submittedName>
        <fullName evidence="8">RNA polymerase sigma-70 factor, ECF subfamily</fullName>
    </submittedName>
</protein>
<keyword evidence="4" id="KW-0238">DNA-binding</keyword>
<feature type="domain" description="RNA polymerase sigma-70 region 2" evidence="6">
    <location>
        <begin position="72"/>
        <end position="136"/>
    </location>
</feature>
<keyword evidence="3" id="KW-0731">Sigma factor</keyword>
<dbReference type="Proteomes" id="UP000184096">
    <property type="component" value="Chromosome I"/>
</dbReference>
<dbReference type="RefSeq" id="WP_244553239.1">
    <property type="nucleotide sequence ID" value="NZ_LT670849.1"/>
</dbReference>
<dbReference type="Pfam" id="PF08281">
    <property type="entry name" value="Sigma70_r4_2"/>
    <property type="match status" value="1"/>
</dbReference>
<dbReference type="CDD" id="cd06171">
    <property type="entry name" value="Sigma70_r4"/>
    <property type="match status" value="1"/>
</dbReference>
<dbReference type="PANTHER" id="PTHR43133">
    <property type="entry name" value="RNA POLYMERASE ECF-TYPE SIGMA FACTO"/>
    <property type="match status" value="1"/>
</dbReference>
<dbReference type="SUPFAM" id="SSF88659">
    <property type="entry name" value="Sigma3 and sigma4 domains of RNA polymerase sigma factors"/>
    <property type="match status" value="1"/>
</dbReference>
<keyword evidence="2" id="KW-0805">Transcription regulation</keyword>